<gene>
    <name evidence="2" type="ORF">FKR81_12310</name>
</gene>
<keyword evidence="1" id="KW-0812">Transmembrane</keyword>
<keyword evidence="1" id="KW-1133">Transmembrane helix</keyword>
<reference evidence="2 3" key="1">
    <citation type="submission" date="2019-07" db="EMBL/GenBank/DDBJ databases">
        <title>Lentzea xizangensis sp. nov., isolated from Qinghai-Tibetan Plateau Soils.</title>
        <authorList>
            <person name="Huang J."/>
        </authorList>
    </citation>
    <scope>NUCLEOTIDE SEQUENCE [LARGE SCALE GENOMIC DNA]</scope>
    <source>
        <strain evidence="2 3">FXJ1.1311</strain>
    </source>
</reference>
<evidence type="ECO:0000256" key="1">
    <source>
        <dbReference type="SAM" id="Phobius"/>
    </source>
</evidence>
<dbReference type="Proteomes" id="UP000316639">
    <property type="component" value="Unassembled WGS sequence"/>
</dbReference>
<feature type="transmembrane region" description="Helical" evidence="1">
    <location>
        <begin position="121"/>
        <end position="146"/>
    </location>
</feature>
<dbReference type="EMBL" id="VOBR01000006">
    <property type="protein sequence ID" value="TWP52336.1"/>
    <property type="molecule type" value="Genomic_DNA"/>
</dbReference>
<dbReference type="RefSeq" id="WP_146351161.1">
    <property type="nucleotide sequence ID" value="NZ_VOBR01000006.1"/>
</dbReference>
<organism evidence="2 3">
    <name type="scientific">Lentzea tibetensis</name>
    <dbReference type="NCBI Taxonomy" id="2591470"/>
    <lineage>
        <taxon>Bacteria</taxon>
        <taxon>Bacillati</taxon>
        <taxon>Actinomycetota</taxon>
        <taxon>Actinomycetes</taxon>
        <taxon>Pseudonocardiales</taxon>
        <taxon>Pseudonocardiaceae</taxon>
        <taxon>Lentzea</taxon>
    </lineage>
</organism>
<evidence type="ECO:0000313" key="3">
    <source>
        <dbReference type="Proteomes" id="UP000316639"/>
    </source>
</evidence>
<comment type="caution">
    <text evidence="2">The sequence shown here is derived from an EMBL/GenBank/DDBJ whole genome shotgun (WGS) entry which is preliminary data.</text>
</comment>
<name>A0A563EXA3_9PSEU</name>
<feature type="transmembrane region" description="Helical" evidence="1">
    <location>
        <begin position="61"/>
        <end position="81"/>
    </location>
</feature>
<dbReference type="AlphaFoldDB" id="A0A563EXA3"/>
<sequence length="151" mass="15019">MGRATAAALLAVGVVLTAVAQVLPLYSSSYTGGVEVVVRAWGTTIINKPGDWPAGELSPTYGIPLTVTAVIAALAIAALAWRPEVARYAALGGALAQVGALGVLVALVMSERGHAVGQKGASFDFGIGLVLLVVATVVATAGAVGLQREAA</sequence>
<dbReference type="OrthoDB" id="3694324at2"/>
<evidence type="ECO:0000313" key="2">
    <source>
        <dbReference type="EMBL" id="TWP52336.1"/>
    </source>
</evidence>
<proteinExistence type="predicted"/>
<keyword evidence="1" id="KW-0472">Membrane</keyword>
<protein>
    <submittedName>
        <fullName evidence="2">Uncharacterized protein</fullName>
    </submittedName>
</protein>
<keyword evidence="3" id="KW-1185">Reference proteome</keyword>
<feature type="transmembrane region" description="Helical" evidence="1">
    <location>
        <begin position="88"/>
        <end position="109"/>
    </location>
</feature>
<accession>A0A563EXA3</accession>